<reference evidence="4" key="1">
    <citation type="submission" date="2016-11" db="EMBL/GenBank/DDBJ databases">
        <authorList>
            <person name="Varghese N."/>
            <person name="Submissions S."/>
        </authorList>
    </citation>
    <scope>NUCLEOTIDE SEQUENCE [LARGE SCALE GENOMIC DNA]</scope>
    <source>
        <strain evidence="4">DSM 6637</strain>
    </source>
</reference>
<dbReference type="EMBL" id="FRCK01000006">
    <property type="protein sequence ID" value="SHM29564.1"/>
    <property type="molecule type" value="Genomic_DNA"/>
</dbReference>
<evidence type="ECO:0000313" key="4">
    <source>
        <dbReference type="Proteomes" id="UP000184444"/>
    </source>
</evidence>
<dbReference type="SUPFAM" id="SSF52821">
    <property type="entry name" value="Rhodanese/Cell cycle control phosphatase"/>
    <property type="match status" value="1"/>
</dbReference>
<dbReference type="STRING" id="53463.SAMN05444389_106177"/>
<sequence>MFRPLTVLSAATVATTALLLAGAAAAQDSAPAESPAEAAAETPALRVGITKDMAQASYTTPEGEFTVQRDQTEGARLEGDWALTGPDCPPFCIQPMTPAEGVTTIGELELIEAMQEGDTILVDGRTPDWFAGGTIPGAINIPYTESIERLAELGCEPDFDGEFDCTNASKVIMFCNGTWCGQSPTAIREMISAGYPAERISYYRGGMLDWRLLGFNVRGGDAE</sequence>
<feature type="domain" description="Rhodanese" evidence="2">
    <location>
        <begin position="115"/>
        <end position="219"/>
    </location>
</feature>
<evidence type="ECO:0000256" key="1">
    <source>
        <dbReference type="SAM" id="SignalP"/>
    </source>
</evidence>
<dbReference type="SMART" id="SM00450">
    <property type="entry name" value="RHOD"/>
    <property type="match status" value="1"/>
</dbReference>
<feature type="chain" id="PRO_5009926552" evidence="1">
    <location>
        <begin position="27"/>
        <end position="223"/>
    </location>
</feature>
<name>A0A1M7HM82_9RHOB</name>
<dbReference type="Gene3D" id="3.40.250.10">
    <property type="entry name" value="Rhodanese-like domain"/>
    <property type="match status" value="1"/>
</dbReference>
<organism evidence="3 4">
    <name type="scientific">Paracoccus solventivorans</name>
    <dbReference type="NCBI Taxonomy" id="53463"/>
    <lineage>
        <taxon>Bacteria</taxon>
        <taxon>Pseudomonadati</taxon>
        <taxon>Pseudomonadota</taxon>
        <taxon>Alphaproteobacteria</taxon>
        <taxon>Rhodobacterales</taxon>
        <taxon>Paracoccaceae</taxon>
        <taxon>Paracoccus</taxon>
    </lineage>
</organism>
<feature type="signal peptide" evidence="1">
    <location>
        <begin position="1"/>
        <end position="26"/>
    </location>
</feature>
<keyword evidence="1" id="KW-0732">Signal</keyword>
<dbReference type="Proteomes" id="UP000184444">
    <property type="component" value="Unassembled WGS sequence"/>
</dbReference>
<proteinExistence type="predicted"/>
<keyword evidence="4" id="KW-1185">Reference proteome</keyword>
<dbReference type="InterPro" id="IPR001763">
    <property type="entry name" value="Rhodanese-like_dom"/>
</dbReference>
<gene>
    <name evidence="3" type="ORF">SAMN05444389_106177</name>
</gene>
<dbReference type="OrthoDB" id="9784513at2"/>
<dbReference type="InterPro" id="IPR036873">
    <property type="entry name" value="Rhodanese-like_dom_sf"/>
</dbReference>
<evidence type="ECO:0000313" key="3">
    <source>
        <dbReference type="EMBL" id="SHM29564.1"/>
    </source>
</evidence>
<accession>A0A1M7HM82</accession>
<dbReference type="PROSITE" id="PS50206">
    <property type="entry name" value="RHODANESE_3"/>
    <property type="match status" value="1"/>
</dbReference>
<dbReference type="RefSeq" id="WP_084732094.1">
    <property type="nucleotide sequence ID" value="NZ_FRCK01000006.1"/>
</dbReference>
<keyword evidence="3" id="KW-0808">Transferase</keyword>
<dbReference type="CDD" id="cd00158">
    <property type="entry name" value="RHOD"/>
    <property type="match status" value="1"/>
</dbReference>
<evidence type="ECO:0000259" key="2">
    <source>
        <dbReference type="PROSITE" id="PS50206"/>
    </source>
</evidence>
<protein>
    <submittedName>
        <fullName evidence="3">Rhodanese-related sulfurtransferase</fullName>
    </submittedName>
</protein>
<dbReference type="Pfam" id="PF00581">
    <property type="entry name" value="Rhodanese"/>
    <property type="match status" value="1"/>
</dbReference>
<dbReference type="GO" id="GO:0016740">
    <property type="term" value="F:transferase activity"/>
    <property type="evidence" value="ECO:0007669"/>
    <property type="project" value="UniProtKB-KW"/>
</dbReference>
<dbReference type="AlphaFoldDB" id="A0A1M7HM82"/>